<evidence type="ECO:0000256" key="1">
    <source>
        <dbReference type="SAM" id="MobiDB-lite"/>
    </source>
</evidence>
<dbReference type="OrthoDB" id="690234at2759"/>
<dbReference type="Proteomes" id="UP000636709">
    <property type="component" value="Unassembled WGS sequence"/>
</dbReference>
<accession>A0A835FT48</accession>
<dbReference type="EMBL" id="JACEFO010000429">
    <property type="protein sequence ID" value="KAF8772120.1"/>
    <property type="molecule type" value="Genomic_DNA"/>
</dbReference>
<gene>
    <name evidence="2" type="ORF">HU200_006115</name>
</gene>
<name>A0A835FT48_9POAL</name>
<protein>
    <submittedName>
        <fullName evidence="2">Uncharacterized protein</fullName>
    </submittedName>
</protein>
<keyword evidence="3" id="KW-1185">Reference proteome</keyword>
<dbReference type="AlphaFoldDB" id="A0A835FT48"/>
<organism evidence="2 3">
    <name type="scientific">Digitaria exilis</name>
    <dbReference type="NCBI Taxonomy" id="1010633"/>
    <lineage>
        <taxon>Eukaryota</taxon>
        <taxon>Viridiplantae</taxon>
        <taxon>Streptophyta</taxon>
        <taxon>Embryophyta</taxon>
        <taxon>Tracheophyta</taxon>
        <taxon>Spermatophyta</taxon>
        <taxon>Magnoliopsida</taxon>
        <taxon>Liliopsida</taxon>
        <taxon>Poales</taxon>
        <taxon>Poaceae</taxon>
        <taxon>PACMAD clade</taxon>
        <taxon>Panicoideae</taxon>
        <taxon>Panicodae</taxon>
        <taxon>Paniceae</taxon>
        <taxon>Anthephorinae</taxon>
        <taxon>Digitaria</taxon>
    </lineage>
</organism>
<comment type="caution">
    <text evidence="2">The sequence shown here is derived from an EMBL/GenBank/DDBJ whole genome shotgun (WGS) entry which is preliminary data.</text>
</comment>
<reference evidence="2" key="1">
    <citation type="submission" date="2020-07" db="EMBL/GenBank/DDBJ databases">
        <title>Genome sequence and genetic diversity analysis of an under-domesticated orphan crop, white fonio (Digitaria exilis).</title>
        <authorList>
            <person name="Bennetzen J.L."/>
            <person name="Chen S."/>
            <person name="Ma X."/>
            <person name="Wang X."/>
            <person name="Yssel A.E.J."/>
            <person name="Chaluvadi S.R."/>
            <person name="Johnson M."/>
            <person name="Gangashetty P."/>
            <person name="Hamidou F."/>
            <person name="Sanogo M.D."/>
            <person name="Zwaenepoel A."/>
            <person name="Wallace J."/>
            <person name="Van De Peer Y."/>
            <person name="Van Deynze A."/>
        </authorList>
    </citation>
    <scope>NUCLEOTIDE SEQUENCE</scope>
    <source>
        <tissue evidence="2">Leaves</tissue>
    </source>
</reference>
<feature type="compositionally biased region" description="Polar residues" evidence="1">
    <location>
        <begin position="80"/>
        <end position="92"/>
    </location>
</feature>
<feature type="region of interest" description="Disordered" evidence="1">
    <location>
        <begin position="1"/>
        <end position="93"/>
    </location>
</feature>
<evidence type="ECO:0000313" key="3">
    <source>
        <dbReference type="Proteomes" id="UP000636709"/>
    </source>
</evidence>
<feature type="compositionally biased region" description="Low complexity" evidence="1">
    <location>
        <begin position="44"/>
        <end position="59"/>
    </location>
</feature>
<proteinExistence type="predicted"/>
<sequence>MTPFLPSPSNHGRTGEDCARPARRPPALATSTQRAKRPWAGLLSSPTSTGPAATATAYPHQGAPSPLRHRAVSGLHARSTPASPKTRITSSRPAPGWRLSGTACFRVGSPSPQRSEQPKLSACALLADIAPRSAHTDAIGLLWTLWKARDEKVFDDVQQDDRAIARQLQAHVDLWTCRAPRRLDLEPLKLWCQTVVNID</sequence>
<evidence type="ECO:0000313" key="2">
    <source>
        <dbReference type="EMBL" id="KAF8772120.1"/>
    </source>
</evidence>